<sequence length="118" mass="13603">MDRSTQEHDATFRAVSDITRRRILDSLAGGNKNVSELCALFDVTQSAVSQHLKVLRDAGLVRTIREGRMIYYELDPQPMRAVFDWVAYYETFWTSKLDALGRTLDREAAKRRRGNHEA</sequence>
<dbReference type="SUPFAM" id="SSF46785">
    <property type="entry name" value="Winged helix' DNA-binding domain"/>
    <property type="match status" value="1"/>
</dbReference>
<evidence type="ECO:0000313" key="3">
    <source>
        <dbReference type="Proteomes" id="UP001379533"/>
    </source>
</evidence>
<dbReference type="EMBL" id="CP089982">
    <property type="protein sequence ID" value="WXA90309.1"/>
    <property type="molecule type" value="Genomic_DNA"/>
</dbReference>
<dbReference type="Gene3D" id="1.10.10.10">
    <property type="entry name" value="Winged helix-like DNA-binding domain superfamily/Winged helix DNA-binding domain"/>
    <property type="match status" value="1"/>
</dbReference>
<proteinExistence type="predicted"/>
<dbReference type="InterPro" id="IPR036388">
    <property type="entry name" value="WH-like_DNA-bd_sf"/>
</dbReference>
<protein>
    <submittedName>
        <fullName evidence="2">Metalloregulator ArsR/SmtB family transcription factor</fullName>
    </submittedName>
</protein>
<accession>A0ABZ2K0Q5</accession>
<organism evidence="2 3">
    <name type="scientific">Pendulispora brunnea</name>
    <dbReference type="NCBI Taxonomy" id="2905690"/>
    <lineage>
        <taxon>Bacteria</taxon>
        <taxon>Pseudomonadati</taxon>
        <taxon>Myxococcota</taxon>
        <taxon>Myxococcia</taxon>
        <taxon>Myxococcales</taxon>
        <taxon>Sorangiineae</taxon>
        <taxon>Pendulisporaceae</taxon>
        <taxon>Pendulispora</taxon>
    </lineage>
</organism>
<dbReference type="NCBIfam" id="NF033788">
    <property type="entry name" value="HTH_metalloreg"/>
    <property type="match status" value="1"/>
</dbReference>
<evidence type="ECO:0000259" key="1">
    <source>
        <dbReference type="PROSITE" id="PS50987"/>
    </source>
</evidence>
<name>A0ABZ2K0Q5_9BACT</name>
<keyword evidence="3" id="KW-1185">Reference proteome</keyword>
<feature type="domain" description="HTH arsR-type" evidence="1">
    <location>
        <begin position="1"/>
        <end position="94"/>
    </location>
</feature>
<dbReference type="SMART" id="SM00418">
    <property type="entry name" value="HTH_ARSR"/>
    <property type="match status" value="1"/>
</dbReference>
<dbReference type="InterPro" id="IPR001845">
    <property type="entry name" value="HTH_ArsR_DNA-bd_dom"/>
</dbReference>
<reference evidence="2 3" key="1">
    <citation type="submission" date="2021-12" db="EMBL/GenBank/DDBJ databases">
        <title>Discovery of the Pendulisporaceae a myxobacterial family with distinct sporulation behavior and unique specialized metabolism.</title>
        <authorList>
            <person name="Garcia R."/>
            <person name="Popoff A."/>
            <person name="Bader C.D."/>
            <person name="Loehr J."/>
            <person name="Walesch S."/>
            <person name="Walt C."/>
            <person name="Boldt J."/>
            <person name="Bunk B."/>
            <person name="Haeckl F.J.F.P.J."/>
            <person name="Gunesch A.P."/>
            <person name="Birkelbach J."/>
            <person name="Nuebel U."/>
            <person name="Pietschmann T."/>
            <person name="Bach T."/>
            <person name="Mueller R."/>
        </authorList>
    </citation>
    <scope>NUCLEOTIDE SEQUENCE [LARGE SCALE GENOMIC DNA]</scope>
    <source>
        <strain evidence="2 3">MSr12523</strain>
    </source>
</reference>
<dbReference type="InterPro" id="IPR011991">
    <property type="entry name" value="ArsR-like_HTH"/>
</dbReference>
<dbReference type="Proteomes" id="UP001379533">
    <property type="component" value="Chromosome"/>
</dbReference>
<dbReference type="PRINTS" id="PR00778">
    <property type="entry name" value="HTHARSR"/>
</dbReference>
<dbReference type="PANTHER" id="PTHR38600:SF1">
    <property type="entry name" value="TRANSCRIPTIONAL REGULATORY PROTEIN"/>
    <property type="match status" value="1"/>
</dbReference>
<dbReference type="Pfam" id="PF01022">
    <property type="entry name" value="HTH_5"/>
    <property type="match status" value="1"/>
</dbReference>
<dbReference type="PROSITE" id="PS50987">
    <property type="entry name" value="HTH_ARSR_2"/>
    <property type="match status" value="1"/>
</dbReference>
<dbReference type="PANTHER" id="PTHR38600">
    <property type="entry name" value="TRANSCRIPTIONAL REGULATORY PROTEIN"/>
    <property type="match status" value="1"/>
</dbReference>
<evidence type="ECO:0000313" key="2">
    <source>
        <dbReference type="EMBL" id="WXA90309.1"/>
    </source>
</evidence>
<dbReference type="CDD" id="cd00090">
    <property type="entry name" value="HTH_ARSR"/>
    <property type="match status" value="1"/>
</dbReference>
<dbReference type="RefSeq" id="WP_394840922.1">
    <property type="nucleotide sequence ID" value="NZ_CP089982.1"/>
</dbReference>
<dbReference type="InterPro" id="IPR036390">
    <property type="entry name" value="WH_DNA-bd_sf"/>
</dbReference>
<gene>
    <name evidence="2" type="ORF">LZC95_28085</name>
</gene>